<dbReference type="PANTHER" id="PTHR10695">
    <property type="entry name" value="DEPHOSPHO-COA KINASE-RELATED"/>
    <property type="match status" value="1"/>
</dbReference>
<dbReference type="HAMAP" id="MF_00376">
    <property type="entry name" value="Dephospho_CoA_kinase"/>
    <property type="match status" value="1"/>
</dbReference>
<protein>
    <recommendedName>
        <fullName evidence="5">Dephospho-CoA kinase</fullName>
    </recommendedName>
</protein>
<sequence length="214" mass="24501">MKAPYKLGITGGIASGKSKLLSYLATIPRIYTVNLDLYGHAVYQYNPRVVEQVGRVFGKECVSKDGVIREALGKKVFADRHKLVVLRQIVSPEIKRMLVETFKEVQYKGGYDIIAVEGAVLIEAKTYPMFDELWVATLDKQDAIQRILKRNPNLSETEANARVSSQITDEERIKYASFYYDTSDRHTFDENKVLIQEKLREFQKKGILDQSVKF</sequence>
<dbReference type="GO" id="GO:0004140">
    <property type="term" value="F:dephospho-CoA kinase activity"/>
    <property type="evidence" value="ECO:0007669"/>
    <property type="project" value="InterPro"/>
</dbReference>
<dbReference type="PROSITE" id="PS51219">
    <property type="entry name" value="DPCK"/>
    <property type="match status" value="1"/>
</dbReference>
<dbReference type="NCBIfam" id="TIGR00152">
    <property type="entry name" value="dephospho-CoA kinase"/>
    <property type="match status" value="1"/>
</dbReference>
<dbReference type="Proteomes" id="UP000785679">
    <property type="component" value="Unassembled WGS sequence"/>
</dbReference>
<reference evidence="3" key="1">
    <citation type="submission" date="2019-06" db="EMBL/GenBank/DDBJ databases">
        <authorList>
            <person name="Zheng W."/>
        </authorList>
    </citation>
    <scope>NUCLEOTIDE SEQUENCE</scope>
    <source>
        <strain evidence="3">QDHG01</strain>
    </source>
</reference>
<keyword evidence="4" id="KW-1185">Reference proteome</keyword>
<proteinExistence type="inferred from homology"/>
<organism evidence="3 4">
    <name type="scientific">Halteria grandinella</name>
    <dbReference type="NCBI Taxonomy" id="5974"/>
    <lineage>
        <taxon>Eukaryota</taxon>
        <taxon>Sar</taxon>
        <taxon>Alveolata</taxon>
        <taxon>Ciliophora</taxon>
        <taxon>Intramacronucleata</taxon>
        <taxon>Spirotrichea</taxon>
        <taxon>Stichotrichia</taxon>
        <taxon>Sporadotrichida</taxon>
        <taxon>Halteriidae</taxon>
        <taxon>Halteria</taxon>
    </lineage>
</organism>
<dbReference type="GO" id="GO:0015937">
    <property type="term" value="P:coenzyme A biosynthetic process"/>
    <property type="evidence" value="ECO:0007669"/>
    <property type="project" value="InterPro"/>
</dbReference>
<dbReference type="AlphaFoldDB" id="A0A8J8NW23"/>
<evidence type="ECO:0008006" key="5">
    <source>
        <dbReference type="Google" id="ProtNLM"/>
    </source>
</evidence>
<dbReference type="EMBL" id="RRYP01006144">
    <property type="protein sequence ID" value="TNV81435.1"/>
    <property type="molecule type" value="Genomic_DNA"/>
</dbReference>
<evidence type="ECO:0000256" key="2">
    <source>
        <dbReference type="ARBA" id="ARBA00022840"/>
    </source>
</evidence>
<dbReference type="GO" id="GO:0005524">
    <property type="term" value="F:ATP binding"/>
    <property type="evidence" value="ECO:0007669"/>
    <property type="project" value="UniProtKB-KW"/>
</dbReference>
<comment type="caution">
    <text evidence="3">The sequence shown here is derived from an EMBL/GenBank/DDBJ whole genome shotgun (WGS) entry which is preliminary data.</text>
</comment>
<dbReference type="InterPro" id="IPR027417">
    <property type="entry name" value="P-loop_NTPase"/>
</dbReference>
<accession>A0A8J8NW23</accession>
<name>A0A8J8NW23_HALGN</name>
<dbReference type="Pfam" id="PF01121">
    <property type="entry name" value="CoaE"/>
    <property type="match status" value="1"/>
</dbReference>
<evidence type="ECO:0000256" key="1">
    <source>
        <dbReference type="ARBA" id="ARBA00022741"/>
    </source>
</evidence>
<dbReference type="CDD" id="cd02022">
    <property type="entry name" value="DPCK"/>
    <property type="match status" value="1"/>
</dbReference>
<dbReference type="Gene3D" id="3.40.50.300">
    <property type="entry name" value="P-loop containing nucleotide triphosphate hydrolases"/>
    <property type="match status" value="1"/>
</dbReference>
<gene>
    <name evidence="3" type="ORF">FGO68_gene10434</name>
</gene>
<dbReference type="OrthoDB" id="247245at2759"/>
<dbReference type="InterPro" id="IPR001977">
    <property type="entry name" value="Depp_CoAkinase"/>
</dbReference>
<keyword evidence="1" id="KW-0547">Nucleotide-binding</keyword>
<evidence type="ECO:0000313" key="3">
    <source>
        <dbReference type="EMBL" id="TNV81435.1"/>
    </source>
</evidence>
<evidence type="ECO:0000313" key="4">
    <source>
        <dbReference type="Proteomes" id="UP000785679"/>
    </source>
</evidence>
<keyword evidence="2" id="KW-0067">ATP-binding</keyword>
<dbReference type="SUPFAM" id="SSF52540">
    <property type="entry name" value="P-loop containing nucleoside triphosphate hydrolases"/>
    <property type="match status" value="1"/>
</dbReference>
<dbReference type="PANTHER" id="PTHR10695:SF46">
    <property type="entry name" value="BIFUNCTIONAL COENZYME A SYNTHASE-RELATED"/>
    <property type="match status" value="1"/>
</dbReference>